<accession>A0A0A2M613</accession>
<name>A0A0A2M613_9FLAO</name>
<dbReference type="Gene3D" id="3.90.1720.10">
    <property type="entry name" value="endopeptidase domain like (from Nostoc punctiforme)"/>
    <property type="match status" value="1"/>
</dbReference>
<keyword evidence="2" id="KW-1185">Reference proteome</keyword>
<comment type="caution">
    <text evidence="1">The sequence shown here is derived from an EMBL/GenBank/DDBJ whole genome shotgun (WGS) entry which is preliminary data.</text>
</comment>
<evidence type="ECO:0008006" key="3">
    <source>
        <dbReference type="Google" id="ProtNLM"/>
    </source>
</evidence>
<proteinExistence type="predicted"/>
<dbReference type="OrthoDB" id="9813532at2"/>
<evidence type="ECO:0000313" key="1">
    <source>
        <dbReference type="EMBL" id="KGO88102.1"/>
    </source>
</evidence>
<protein>
    <recommendedName>
        <fullName evidence="3">TIGR02594 family protein</fullName>
    </recommendedName>
</protein>
<dbReference type="EMBL" id="JRLX01000002">
    <property type="protein sequence ID" value="KGO88102.1"/>
    <property type="molecule type" value="Genomic_DNA"/>
</dbReference>
<dbReference type="InterPro" id="IPR013423">
    <property type="entry name" value="CHP02594"/>
</dbReference>
<evidence type="ECO:0000313" key="2">
    <source>
        <dbReference type="Proteomes" id="UP000030152"/>
    </source>
</evidence>
<reference evidence="1 2" key="1">
    <citation type="submission" date="2013-09" db="EMBL/GenBank/DDBJ databases">
        <authorList>
            <person name="Zeng Z."/>
            <person name="Chen C."/>
        </authorList>
    </citation>
    <scope>NUCLEOTIDE SEQUENCE [LARGE SCALE GENOMIC DNA]</scope>
    <source>
        <strain evidence="1 2">WB 3.3-2</strain>
    </source>
</reference>
<dbReference type="AlphaFoldDB" id="A0A0A2M613"/>
<dbReference type="STRING" id="1121895.GCA_000378485_01110"/>
<dbReference type="eggNOG" id="COG0791">
    <property type="taxonomic scope" value="Bacteria"/>
</dbReference>
<organism evidence="1 2">
    <name type="scientific">Flavobacterium rivuli WB 3.3-2 = DSM 21788</name>
    <dbReference type="NCBI Taxonomy" id="1121895"/>
    <lineage>
        <taxon>Bacteria</taxon>
        <taxon>Pseudomonadati</taxon>
        <taxon>Bacteroidota</taxon>
        <taxon>Flavobacteriia</taxon>
        <taxon>Flavobacteriales</taxon>
        <taxon>Flavobacteriaceae</taxon>
        <taxon>Flavobacterium</taxon>
    </lineage>
</organism>
<dbReference type="Proteomes" id="UP000030152">
    <property type="component" value="Unassembled WGS sequence"/>
</dbReference>
<gene>
    <name evidence="1" type="ORF">Q765_03340</name>
</gene>
<dbReference type="NCBIfam" id="TIGR02594">
    <property type="entry name" value="TIGR02594 family protein"/>
    <property type="match status" value="1"/>
</dbReference>
<sequence length="182" mass="19606">MKISSKYDWLNHVEGLPKMVAEGVKLGKLNTTEVAGPKSNPEIMALAKEAGVAGIYKSDEVAWCAVAMVVLALRAGKKVPFTGYDRLRAKSFLKFGTKIDVPELGDVLVFNRDGGGHVGLYVGEDPSYYHVAGGNQSNQFSVTRIAKNRLSEARRPDYSIGTPASVKRIYLSATGGVSENEA</sequence>
<dbReference type="RefSeq" id="WP_020212239.1">
    <property type="nucleotide sequence ID" value="NZ_JRLX01000002.1"/>
</dbReference>